<evidence type="ECO:0000313" key="1">
    <source>
        <dbReference type="EMBL" id="KAJ3006474.1"/>
    </source>
</evidence>
<evidence type="ECO:0000313" key="2">
    <source>
        <dbReference type="Proteomes" id="UP001144978"/>
    </source>
</evidence>
<gene>
    <name evidence="1" type="ORF">NUW54_g3924</name>
</gene>
<dbReference type="EMBL" id="JANSHE010000855">
    <property type="protein sequence ID" value="KAJ3006474.1"/>
    <property type="molecule type" value="Genomic_DNA"/>
</dbReference>
<comment type="caution">
    <text evidence="1">The sequence shown here is derived from an EMBL/GenBank/DDBJ whole genome shotgun (WGS) entry which is preliminary data.</text>
</comment>
<protein>
    <submittedName>
        <fullName evidence="1">Uncharacterized protein</fullName>
    </submittedName>
</protein>
<accession>A0ACC1Q262</accession>
<organism evidence="1 2">
    <name type="scientific">Trametes sanguinea</name>
    <dbReference type="NCBI Taxonomy" id="158606"/>
    <lineage>
        <taxon>Eukaryota</taxon>
        <taxon>Fungi</taxon>
        <taxon>Dikarya</taxon>
        <taxon>Basidiomycota</taxon>
        <taxon>Agaricomycotina</taxon>
        <taxon>Agaricomycetes</taxon>
        <taxon>Polyporales</taxon>
        <taxon>Polyporaceae</taxon>
        <taxon>Trametes</taxon>
    </lineage>
</organism>
<dbReference type="Proteomes" id="UP001144978">
    <property type="component" value="Unassembled WGS sequence"/>
</dbReference>
<name>A0ACC1Q262_9APHY</name>
<proteinExistence type="predicted"/>
<reference evidence="1" key="1">
    <citation type="submission" date="2022-08" db="EMBL/GenBank/DDBJ databases">
        <title>Genome Sequence of Pycnoporus sanguineus.</title>
        <authorList>
            <person name="Buettner E."/>
        </authorList>
    </citation>
    <scope>NUCLEOTIDE SEQUENCE</scope>
    <source>
        <strain evidence="1">CG-C14</strain>
    </source>
</reference>
<sequence length="126" mass="13437">MSARSNQSLTENPMTSMGSMPLMSQDESAYDAELYQSSSSTPVPYVPAAESSMLGQETTGDRDFGTNAHDGFPPDHAAIPVVRDGNPVDDSSDGQEASAKTQDMGWLQDLLFDSVGPETWFDSPAA</sequence>
<keyword evidence="2" id="KW-1185">Reference proteome</keyword>